<dbReference type="Pfam" id="PF24667">
    <property type="entry name" value="MORN_DRC7"/>
    <property type="match status" value="1"/>
</dbReference>
<evidence type="ECO:0000256" key="5">
    <source>
        <dbReference type="ARBA" id="ARBA00023054"/>
    </source>
</evidence>
<sequence>MEEHRGGSQQQEEHRGGSQGQEERRGGSQGQEECRGGSQGQEERRGGSQGQEECRGGSQGQEERRGGSQGQEECRGGSQGQEERRGGSQGQEEHRGVSQRQEEHRGGSQQQEEHRGGSQQQEEHKALLVTTELHNSPSEARMVAIANNFQRQYSHLFPQRRPLLLCLENENGVQKFVFTTLWPTAPEHPELHHWRGCAAFVADFLSLKPLESPVNLPQQLFSPSTVLRSQTATCLEAAVLLCSLLIGADYQAFCVSGYASRELCECDLSQQECPLLDKGEKDVRPQAQHNKYTVKPKKKLQSRHLLQQDEVEERPVDPLRGVRVHCWVLVLSGSRDIKGNLFIDALSGRSYSTDDPNFLGIESVWDNYNYYVNMQDCCSDCADVQFDLEDLDQWEPVLAGVSSKKQWKEKVLERKKNRFLGKLSRKQEADLSPRVFQMPQSWSRCISISQKDLEHRYPGGKKVTLYRRAKLEKFALYLQSDGLLTRLTTYKDLSCTEVELVKEWYRDRNDHLEHREFNKVLHVTTEHFQPGRPFHLLVHRSSDGEHVMEFNSSARADSLLRRVLSRHEMTETFEGRLDSLYYRHVSFLVPDGLSDGRHIPLKKVEERFHRNTNIPASEDVARRVFLLVEGKIQLTYHVMYYATIPSKRVFIKPLAATESRRAEDFTSGNLRTFQADPSVKPLSRLAVYSILQDLVKQENRAAQRAEESRNEDLGHLWTWVPSGPGPPLDLGHLRTWVIPASQVMDAREAEGAAGEARGAGGGAAEEEAVSSQIAELQDWDLDQVDIYLIPHLVNMDFPESLSAAGVEKLVAKCLQEFTESQKPVATFLKGYHKKLLEELQENQRLYQENQELLSKEEPVDPWSGLMDDKSPGTQEIASFISFSLISATSEEEDSPR</sequence>
<feature type="region of interest" description="Disordered" evidence="8">
    <location>
        <begin position="1"/>
        <end position="123"/>
    </location>
</feature>
<feature type="compositionally biased region" description="Basic and acidic residues" evidence="8">
    <location>
        <begin position="81"/>
        <end position="123"/>
    </location>
</feature>
<dbReference type="Proteomes" id="UP000516260">
    <property type="component" value="Chromosome 7"/>
</dbReference>
<dbReference type="SUPFAM" id="SSF54001">
    <property type="entry name" value="Cysteine proteinases"/>
    <property type="match status" value="1"/>
</dbReference>
<dbReference type="EMBL" id="SWLE01000020">
    <property type="protein sequence ID" value="TNM86535.1"/>
    <property type="molecule type" value="Genomic_DNA"/>
</dbReference>
<keyword evidence="7" id="KW-0966">Cell projection</keyword>
<dbReference type="PANTHER" id="PTHR35249">
    <property type="entry name" value="DYNEIN REGULATORY COMPLEX SUBUNIT 7"/>
    <property type="match status" value="1"/>
</dbReference>
<dbReference type="PANTHER" id="PTHR35249:SF2">
    <property type="entry name" value="DYNEIN REGULATORY COMPLEX SUBUNIT 7"/>
    <property type="match status" value="1"/>
</dbReference>
<feature type="region of interest" description="Disordered" evidence="8">
    <location>
        <begin position="748"/>
        <end position="769"/>
    </location>
</feature>
<evidence type="ECO:0000256" key="6">
    <source>
        <dbReference type="ARBA" id="ARBA00023069"/>
    </source>
</evidence>
<evidence type="ECO:0000256" key="4">
    <source>
        <dbReference type="ARBA" id="ARBA00022846"/>
    </source>
</evidence>
<dbReference type="AlphaFoldDB" id="A0A4Z2B3H0"/>
<organism evidence="10 11">
    <name type="scientific">Takifugu bimaculatus</name>
    <dbReference type="NCBI Taxonomy" id="433685"/>
    <lineage>
        <taxon>Eukaryota</taxon>
        <taxon>Metazoa</taxon>
        <taxon>Chordata</taxon>
        <taxon>Craniata</taxon>
        <taxon>Vertebrata</taxon>
        <taxon>Euteleostomi</taxon>
        <taxon>Actinopterygii</taxon>
        <taxon>Neopterygii</taxon>
        <taxon>Teleostei</taxon>
        <taxon>Neoteleostei</taxon>
        <taxon>Acanthomorphata</taxon>
        <taxon>Eupercaria</taxon>
        <taxon>Tetraodontiformes</taxon>
        <taxon>Tetradontoidea</taxon>
        <taxon>Tetraodontidae</taxon>
        <taxon>Takifugu</taxon>
    </lineage>
</organism>
<name>A0A4Z2B3H0_9TELE</name>
<keyword evidence="6" id="KW-0969">Cilium</keyword>
<comment type="caution">
    <text evidence="10">The sequence shown here is derived from an EMBL/GenBank/DDBJ whole genome shotgun (WGS) entry which is preliminary data.</text>
</comment>
<evidence type="ECO:0000313" key="10">
    <source>
        <dbReference type="EMBL" id="TNM86535.1"/>
    </source>
</evidence>
<dbReference type="InterPro" id="IPR033551">
    <property type="entry name" value="DRC7/lobo"/>
</dbReference>
<evidence type="ECO:0000256" key="2">
    <source>
        <dbReference type="ARBA" id="ARBA00004430"/>
    </source>
</evidence>
<comment type="similarity">
    <text evidence="3">Belongs to the DRC7 family.</text>
</comment>
<comment type="subcellular location">
    <subcellularLocation>
        <location evidence="1">Cell projection</location>
        <location evidence="1">Cilium</location>
        <location evidence="1">Flagellum</location>
    </subcellularLocation>
    <subcellularLocation>
        <location evidence="2">Cytoplasm</location>
        <location evidence="2">Cytoskeleton</location>
        <location evidence="2">Cilium axoneme</location>
    </subcellularLocation>
</comment>
<evidence type="ECO:0000256" key="3">
    <source>
        <dbReference type="ARBA" id="ARBA00010738"/>
    </source>
</evidence>
<evidence type="ECO:0000256" key="1">
    <source>
        <dbReference type="ARBA" id="ARBA00004230"/>
    </source>
</evidence>
<gene>
    <name evidence="10" type="ORF">fugu_006765</name>
</gene>
<evidence type="ECO:0000313" key="11">
    <source>
        <dbReference type="Proteomes" id="UP000516260"/>
    </source>
</evidence>
<keyword evidence="11" id="KW-1185">Reference proteome</keyword>
<dbReference type="GO" id="GO:0005930">
    <property type="term" value="C:axoneme"/>
    <property type="evidence" value="ECO:0007669"/>
    <property type="project" value="UniProtKB-SubCell"/>
</dbReference>
<dbReference type="InterPro" id="IPR038765">
    <property type="entry name" value="Papain-like_cys_pep_sf"/>
</dbReference>
<evidence type="ECO:0000256" key="7">
    <source>
        <dbReference type="ARBA" id="ARBA00023273"/>
    </source>
</evidence>
<dbReference type="GO" id="GO:0030317">
    <property type="term" value="P:flagellated sperm motility"/>
    <property type="evidence" value="ECO:0007669"/>
    <property type="project" value="TreeGrafter"/>
</dbReference>
<proteinExistence type="inferred from homology"/>
<dbReference type="GO" id="GO:0031514">
    <property type="term" value="C:motile cilium"/>
    <property type="evidence" value="ECO:0007669"/>
    <property type="project" value="UniProtKB-SubCell"/>
</dbReference>
<feature type="compositionally biased region" description="Basic and acidic residues" evidence="8">
    <location>
        <begin position="1"/>
        <end position="26"/>
    </location>
</feature>
<keyword evidence="4" id="KW-0282">Flagellum</keyword>
<accession>A0A4Z2B3H0</accession>
<protein>
    <recommendedName>
        <fullName evidence="9">Dynein regulatory complex subunit 7 MORN domain-containing protein</fullName>
    </recommendedName>
</protein>
<evidence type="ECO:0000259" key="9">
    <source>
        <dbReference type="Pfam" id="PF24667"/>
    </source>
</evidence>
<reference evidence="10 11" key="1">
    <citation type="submission" date="2019-04" db="EMBL/GenBank/DDBJ databases">
        <title>The sequence and de novo assembly of Takifugu bimaculatus genome using PacBio and Hi-C technologies.</title>
        <authorList>
            <person name="Xu P."/>
            <person name="Liu B."/>
            <person name="Zhou Z."/>
        </authorList>
    </citation>
    <scope>NUCLEOTIDE SEQUENCE [LARGE SCALE GENOMIC DNA]</scope>
    <source>
        <strain evidence="10">TB-2018</strain>
        <tissue evidence="10">Muscle</tissue>
    </source>
</reference>
<feature type="domain" description="Dynein regulatory complex subunit 7 MORN" evidence="9">
    <location>
        <begin position="458"/>
        <end position="711"/>
    </location>
</feature>
<keyword evidence="5" id="KW-0175">Coiled coil</keyword>
<evidence type="ECO:0000256" key="8">
    <source>
        <dbReference type="SAM" id="MobiDB-lite"/>
    </source>
</evidence>
<dbReference type="InterPro" id="IPR056291">
    <property type="entry name" value="MORN_DRC7"/>
</dbReference>